<protein>
    <recommendedName>
        <fullName evidence="5">EB domain-containing protein</fullName>
    </recommendedName>
</protein>
<dbReference type="AlphaFoldDB" id="A0AAN8SDL3"/>
<feature type="compositionally biased region" description="Polar residues" evidence="1">
    <location>
        <begin position="225"/>
        <end position="247"/>
    </location>
</feature>
<evidence type="ECO:0000256" key="2">
    <source>
        <dbReference type="SAM" id="Phobius"/>
    </source>
</evidence>
<reference evidence="3 4" key="1">
    <citation type="submission" date="2023-10" db="EMBL/GenBank/DDBJ databases">
        <title>Genomes of two closely related lineages of the louse Polyplax serrata with different host specificities.</title>
        <authorList>
            <person name="Martinu J."/>
            <person name="Tarabai H."/>
            <person name="Stefka J."/>
            <person name="Hypsa V."/>
        </authorList>
    </citation>
    <scope>NUCLEOTIDE SEQUENCE [LARGE SCALE GENOMIC DNA]</scope>
    <source>
        <strain evidence="3">HR10_N</strain>
    </source>
</reference>
<feature type="region of interest" description="Disordered" evidence="1">
    <location>
        <begin position="206"/>
        <end position="283"/>
    </location>
</feature>
<evidence type="ECO:0000313" key="3">
    <source>
        <dbReference type="EMBL" id="KAK6644354.1"/>
    </source>
</evidence>
<keyword evidence="2" id="KW-0812">Transmembrane</keyword>
<feature type="compositionally biased region" description="Basic and acidic residues" evidence="1">
    <location>
        <begin position="249"/>
        <end position="283"/>
    </location>
</feature>
<feature type="compositionally biased region" description="Low complexity" evidence="1">
    <location>
        <begin position="213"/>
        <end position="224"/>
    </location>
</feature>
<comment type="caution">
    <text evidence="3">The sequence shown here is derived from an EMBL/GenBank/DDBJ whole genome shotgun (WGS) entry which is preliminary data.</text>
</comment>
<feature type="transmembrane region" description="Helical" evidence="2">
    <location>
        <begin position="153"/>
        <end position="174"/>
    </location>
</feature>
<gene>
    <name evidence="3" type="ORF">RUM43_000621</name>
</gene>
<dbReference type="Proteomes" id="UP001372834">
    <property type="component" value="Unassembled WGS sequence"/>
</dbReference>
<evidence type="ECO:0000313" key="4">
    <source>
        <dbReference type="Proteomes" id="UP001372834"/>
    </source>
</evidence>
<keyword evidence="2" id="KW-1133">Transmembrane helix</keyword>
<evidence type="ECO:0000256" key="1">
    <source>
        <dbReference type="SAM" id="MobiDB-lite"/>
    </source>
</evidence>
<organism evidence="3 4">
    <name type="scientific">Polyplax serrata</name>
    <name type="common">Common mouse louse</name>
    <dbReference type="NCBI Taxonomy" id="468196"/>
    <lineage>
        <taxon>Eukaryota</taxon>
        <taxon>Metazoa</taxon>
        <taxon>Ecdysozoa</taxon>
        <taxon>Arthropoda</taxon>
        <taxon>Hexapoda</taxon>
        <taxon>Insecta</taxon>
        <taxon>Pterygota</taxon>
        <taxon>Neoptera</taxon>
        <taxon>Paraneoptera</taxon>
        <taxon>Psocodea</taxon>
        <taxon>Troctomorpha</taxon>
        <taxon>Phthiraptera</taxon>
        <taxon>Anoplura</taxon>
        <taxon>Polyplacidae</taxon>
        <taxon>Polyplax</taxon>
    </lineage>
</organism>
<accession>A0AAN8SDL3</accession>
<sequence length="283" mass="31143">MNCLLEAAAASSVLMHSLTMTFPVNLAMIPAMVAAISVKGLKGGGLKFGDKCKETAECDFEGSICDSVLKLCQCIPELPVTNHLDKCGKAASVNDSCSFNEQCEQTVFQTECRDGRCLCRFDKIPVATKDGTVECQNIPKEPRENPYRVDPTMIGILAGMFLMFIILCVVLRLFSKARWRENRTIFNTPNPRLMNASLLQHNKSIHEGRRGSRASARGPSRTGSVNSLRPHSPSASLGSRNGASRSRCNSRDESFPDMKSPTRKDKGEFDGVRDESFSLEQRA</sequence>
<dbReference type="EMBL" id="JAWJWE010000001">
    <property type="protein sequence ID" value="KAK6644354.1"/>
    <property type="molecule type" value="Genomic_DNA"/>
</dbReference>
<proteinExistence type="predicted"/>
<name>A0AAN8SDL3_POLSC</name>
<keyword evidence="2" id="KW-0472">Membrane</keyword>
<evidence type="ECO:0008006" key="5">
    <source>
        <dbReference type="Google" id="ProtNLM"/>
    </source>
</evidence>